<evidence type="ECO:0000313" key="5">
    <source>
        <dbReference type="Proteomes" id="UP000002051"/>
    </source>
</evidence>
<dbReference type="PaxDb" id="3880-AES66536"/>
<dbReference type="Proteomes" id="UP000002051">
    <property type="component" value="Chromosome 2"/>
</dbReference>
<proteinExistence type="predicted"/>
<accession>G7IR15</accession>
<reference evidence="4" key="3">
    <citation type="submission" date="2015-04" db="UniProtKB">
        <authorList>
            <consortium name="EnsemblPlants"/>
        </authorList>
    </citation>
    <scope>IDENTIFICATION</scope>
    <source>
        <strain evidence="4">cv. Jemalong A17</strain>
    </source>
</reference>
<keyword evidence="5" id="KW-1185">Reference proteome</keyword>
<dbReference type="Proteomes" id="UP000265566">
    <property type="component" value="Chromosome 2"/>
</dbReference>
<protein>
    <submittedName>
        <fullName evidence="2 4">Uncharacterized protein</fullName>
    </submittedName>
</protein>
<feature type="region of interest" description="Disordered" evidence="1">
    <location>
        <begin position="81"/>
        <end position="100"/>
    </location>
</feature>
<dbReference type="EMBL" id="PSQE01000002">
    <property type="protein sequence ID" value="RHN74893.1"/>
    <property type="molecule type" value="Genomic_DNA"/>
</dbReference>
<sequence>MALAASSFIQMPLMLQTPNYKSSTKKSMTITITCRNNGYKPKPKPKSSGSGGKGRDPGTNSILQSTTRNLQLDSLNYAINSLSVSDQDHENRSPKRIGMQ</sequence>
<evidence type="ECO:0000256" key="1">
    <source>
        <dbReference type="SAM" id="MobiDB-lite"/>
    </source>
</evidence>
<evidence type="ECO:0000313" key="6">
    <source>
        <dbReference type="Proteomes" id="UP000265566"/>
    </source>
</evidence>
<feature type="region of interest" description="Disordered" evidence="1">
    <location>
        <begin position="17"/>
        <end position="67"/>
    </location>
</feature>
<evidence type="ECO:0000313" key="3">
    <source>
        <dbReference type="EMBL" id="RHN74893.1"/>
    </source>
</evidence>
<reference evidence="3" key="5">
    <citation type="journal article" date="2018" name="Nat. Plants">
        <title>Whole-genome landscape of Medicago truncatula symbiotic genes.</title>
        <authorList>
            <person name="Pecrix Y."/>
            <person name="Gamas P."/>
            <person name="Carrere S."/>
        </authorList>
    </citation>
    <scope>NUCLEOTIDE SEQUENCE</scope>
    <source>
        <tissue evidence="3">Leaves</tissue>
    </source>
</reference>
<organism evidence="2 5">
    <name type="scientific">Medicago truncatula</name>
    <name type="common">Barrel medic</name>
    <name type="synonym">Medicago tribuloides</name>
    <dbReference type="NCBI Taxonomy" id="3880"/>
    <lineage>
        <taxon>Eukaryota</taxon>
        <taxon>Viridiplantae</taxon>
        <taxon>Streptophyta</taxon>
        <taxon>Embryophyta</taxon>
        <taxon>Tracheophyta</taxon>
        <taxon>Spermatophyta</taxon>
        <taxon>Magnoliopsida</taxon>
        <taxon>eudicotyledons</taxon>
        <taxon>Gunneridae</taxon>
        <taxon>Pentapetalae</taxon>
        <taxon>rosids</taxon>
        <taxon>fabids</taxon>
        <taxon>Fabales</taxon>
        <taxon>Fabaceae</taxon>
        <taxon>Papilionoideae</taxon>
        <taxon>50 kb inversion clade</taxon>
        <taxon>NPAAA clade</taxon>
        <taxon>Hologalegina</taxon>
        <taxon>IRL clade</taxon>
        <taxon>Trifolieae</taxon>
        <taxon>Medicago</taxon>
    </lineage>
</organism>
<dbReference type="AlphaFoldDB" id="G7IR15"/>
<name>G7IR15_MEDTR</name>
<dbReference type="Gramene" id="rna11027">
    <property type="protein sequence ID" value="RHN74893.1"/>
    <property type="gene ID" value="gene11027"/>
</dbReference>
<dbReference type="EMBL" id="CM001218">
    <property type="protein sequence ID" value="AES66536.1"/>
    <property type="molecule type" value="Genomic_DNA"/>
</dbReference>
<gene>
    <name evidence="2" type="ordered locus">MTR_2g075520</name>
    <name evidence="3" type="ORF">MtrunA17_Chr2g0315271</name>
</gene>
<feature type="compositionally biased region" description="Low complexity" evidence="1">
    <location>
        <begin position="21"/>
        <end position="33"/>
    </location>
</feature>
<reference evidence="2 5" key="1">
    <citation type="journal article" date="2011" name="Nature">
        <title>The Medicago genome provides insight into the evolution of rhizobial symbioses.</title>
        <authorList>
            <person name="Young N.D."/>
            <person name="Debelle F."/>
            <person name="Oldroyd G.E."/>
            <person name="Geurts R."/>
            <person name="Cannon S.B."/>
            <person name="Udvardi M.K."/>
            <person name="Benedito V.A."/>
            <person name="Mayer K.F."/>
            <person name="Gouzy J."/>
            <person name="Schoof H."/>
            <person name="Van de Peer Y."/>
            <person name="Proost S."/>
            <person name="Cook D.R."/>
            <person name="Meyers B.C."/>
            <person name="Spannagl M."/>
            <person name="Cheung F."/>
            <person name="De Mita S."/>
            <person name="Krishnakumar V."/>
            <person name="Gundlach H."/>
            <person name="Zhou S."/>
            <person name="Mudge J."/>
            <person name="Bharti A.K."/>
            <person name="Murray J.D."/>
            <person name="Naoumkina M.A."/>
            <person name="Rosen B."/>
            <person name="Silverstein K.A."/>
            <person name="Tang H."/>
            <person name="Rombauts S."/>
            <person name="Zhao P.X."/>
            <person name="Zhou P."/>
            <person name="Barbe V."/>
            <person name="Bardou P."/>
            <person name="Bechner M."/>
            <person name="Bellec A."/>
            <person name="Berger A."/>
            <person name="Berges H."/>
            <person name="Bidwell S."/>
            <person name="Bisseling T."/>
            <person name="Choisne N."/>
            <person name="Couloux A."/>
            <person name="Denny R."/>
            <person name="Deshpande S."/>
            <person name="Dai X."/>
            <person name="Doyle J.J."/>
            <person name="Dudez A.M."/>
            <person name="Farmer A.D."/>
            <person name="Fouteau S."/>
            <person name="Franken C."/>
            <person name="Gibelin C."/>
            <person name="Gish J."/>
            <person name="Goldstein S."/>
            <person name="Gonzalez A.J."/>
            <person name="Green P.J."/>
            <person name="Hallab A."/>
            <person name="Hartog M."/>
            <person name="Hua A."/>
            <person name="Humphray S.J."/>
            <person name="Jeong D.H."/>
            <person name="Jing Y."/>
            <person name="Jocker A."/>
            <person name="Kenton S.M."/>
            <person name="Kim D.J."/>
            <person name="Klee K."/>
            <person name="Lai H."/>
            <person name="Lang C."/>
            <person name="Lin S."/>
            <person name="Macmil S.L."/>
            <person name="Magdelenat G."/>
            <person name="Matthews L."/>
            <person name="McCorrison J."/>
            <person name="Monaghan E.L."/>
            <person name="Mun J.H."/>
            <person name="Najar F.Z."/>
            <person name="Nicholson C."/>
            <person name="Noirot C."/>
            <person name="O'Bleness M."/>
            <person name="Paule C.R."/>
            <person name="Poulain J."/>
            <person name="Prion F."/>
            <person name="Qin B."/>
            <person name="Qu C."/>
            <person name="Retzel E.F."/>
            <person name="Riddle C."/>
            <person name="Sallet E."/>
            <person name="Samain S."/>
            <person name="Samson N."/>
            <person name="Sanders I."/>
            <person name="Saurat O."/>
            <person name="Scarpelli C."/>
            <person name="Schiex T."/>
            <person name="Segurens B."/>
            <person name="Severin A.J."/>
            <person name="Sherrier D.J."/>
            <person name="Shi R."/>
            <person name="Sims S."/>
            <person name="Singer S.R."/>
            <person name="Sinharoy S."/>
            <person name="Sterck L."/>
            <person name="Viollet A."/>
            <person name="Wang B.B."/>
            <person name="Wang K."/>
            <person name="Wang M."/>
            <person name="Wang X."/>
            <person name="Warfsmann J."/>
            <person name="Weissenbach J."/>
            <person name="White D.D."/>
            <person name="White J.D."/>
            <person name="Wiley G.B."/>
            <person name="Wincker P."/>
            <person name="Xing Y."/>
            <person name="Yang L."/>
            <person name="Yao Z."/>
            <person name="Ying F."/>
            <person name="Zhai J."/>
            <person name="Zhou L."/>
            <person name="Zuber A."/>
            <person name="Denarie J."/>
            <person name="Dixon R.A."/>
            <person name="May G.D."/>
            <person name="Schwartz D.C."/>
            <person name="Rogers J."/>
            <person name="Quetier F."/>
            <person name="Town C.D."/>
            <person name="Roe B.A."/>
        </authorList>
    </citation>
    <scope>NUCLEOTIDE SEQUENCE [LARGE SCALE GENOMIC DNA]</scope>
    <source>
        <strain evidence="2">A17</strain>
        <strain evidence="4 5">cv. Jemalong A17</strain>
    </source>
</reference>
<evidence type="ECO:0000313" key="4">
    <source>
        <dbReference type="EnsemblPlants" id="AES66536"/>
    </source>
</evidence>
<feature type="compositionally biased region" description="Polar residues" evidence="1">
    <location>
        <begin position="58"/>
        <end position="67"/>
    </location>
</feature>
<dbReference type="HOGENOM" id="CLU_2310205_0_0_1"/>
<reference evidence="6" key="4">
    <citation type="journal article" date="2018" name="Nat. Plants">
        <title>Whole-genome landscape of Medicago truncatula symbiotic genes.</title>
        <authorList>
            <person name="Pecrix Y."/>
            <person name="Staton S.E."/>
            <person name="Sallet E."/>
            <person name="Lelandais-Briere C."/>
            <person name="Moreau S."/>
            <person name="Carrere S."/>
            <person name="Blein T."/>
            <person name="Jardinaud M.F."/>
            <person name="Latrasse D."/>
            <person name="Zouine M."/>
            <person name="Zahm M."/>
            <person name="Kreplak J."/>
            <person name="Mayjonade B."/>
            <person name="Satge C."/>
            <person name="Perez M."/>
            <person name="Cauet S."/>
            <person name="Marande W."/>
            <person name="Chantry-Darmon C."/>
            <person name="Lopez-Roques C."/>
            <person name="Bouchez O."/>
            <person name="Berard A."/>
            <person name="Debelle F."/>
            <person name="Munos S."/>
            <person name="Bendahmane A."/>
            <person name="Berges H."/>
            <person name="Niebel A."/>
            <person name="Buitink J."/>
            <person name="Frugier F."/>
            <person name="Benhamed M."/>
            <person name="Crespi M."/>
            <person name="Gouzy J."/>
            <person name="Gamas P."/>
        </authorList>
    </citation>
    <scope>NUCLEOTIDE SEQUENCE [LARGE SCALE GENOMIC DNA]</scope>
    <source>
        <strain evidence="6">cv. Jemalong A17</strain>
    </source>
</reference>
<reference evidence="2 5" key="2">
    <citation type="journal article" date="2014" name="BMC Genomics">
        <title>An improved genome release (version Mt4.0) for the model legume Medicago truncatula.</title>
        <authorList>
            <person name="Tang H."/>
            <person name="Krishnakumar V."/>
            <person name="Bidwell S."/>
            <person name="Rosen B."/>
            <person name="Chan A."/>
            <person name="Zhou S."/>
            <person name="Gentzbittel L."/>
            <person name="Childs K.L."/>
            <person name="Yandell M."/>
            <person name="Gundlach H."/>
            <person name="Mayer K.F."/>
            <person name="Schwartz D.C."/>
            <person name="Town C.D."/>
        </authorList>
    </citation>
    <scope>GENOME REANNOTATION</scope>
    <source>
        <strain evidence="4 5">cv. Jemalong A17</strain>
    </source>
</reference>
<evidence type="ECO:0000313" key="2">
    <source>
        <dbReference type="EMBL" id="AES66536.1"/>
    </source>
</evidence>
<dbReference type="EnsemblPlants" id="AES66536">
    <property type="protein sequence ID" value="AES66536"/>
    <property type="gene ID" value="MTR_2g075520"/>
</dbReference>